<sequence length="317" mass="34578">MLEVSNLTRSYGSFKAVDSVSFKIQKGEIIGLLGHNGAGKTTIMKMISGYLEADTGDVSLDGVTLSKDPKKLQSQLGYLPESLPVYPEMSVAEYLDYAADLKGLKGNTKVAEIKRAIKATDLSAKLLAPIETLSRGYKQRVGVAQAILGQPKLLILDEPTNGLDPEQTQHMRELIKDIAKKATVILSTHIMQEVNALCDRVLILKSGQLVLDEQLEALQRSKQLVVESDLAEVKKLTDIKGIFAVEHEPQKFIVSLEDKSNMQQVAATISNTIIESGAQLFAIYPQKRDLETVFNQINNDEFVATANNTKGGAAHAA</sequence>
<protein>
    <submittedName>
        <fullName evidence="6">Multidrug ABC transporter ATP-binding protein</fullName>
    </submittedName>
</protein>
<keyword evidence="3" id="KW-0547">Nucleotide-binding</keyword>
<evidence type="ECO:0000313" key="6">
    <source>
        <dbReference type="EMBL" id="AIY66563.1"/>
    </source>
</evidence>
<evidence type="ECO:0000313" key="7">
    <source>
        <dbReference type="Proteomes" id="UP000030341"/>
    </source>
</evidence>
<dbReference type="SUPFAM" id="SSF52540">
    <property type="entry name" value="P-loop containing nucleoside triphosphate hydrolases"/>
    <property type="match status" value="1"/>
</dbReference>
<dbReference type="eggNOG" id="COG1131">
    <property type="taxonomic scope" value="Bacteria"/>
</dbReference>
<evidence type="ECO:0000256" key="4">
    <source>
        <dbReference type="ARBA" id="ARBA00022840"/>
    </source>
</evidence>
<evidence type="ECO:0000256" key="1">
    <source>
        <dbReference type="ARBA" id="ARBA00005417"/>
    </source>
</evidence>
<evidence type="ECO:0000256" key="3">
    <source>
        <dbReference type="ARBA" id="ARBA00022741"/>
    </source>
</evidence>
<dbReference type="PANTHER" id="PTHR43335:SF4">
    <property type="entry name" value="ABC TRANSPORTER, ATP-BINDING PROTEIN"/>
    <property type="match status" value="1"/>
</dbReference>
<dbReference type="PANTHER" id="PTHR43335">
    <property type="entry name" value="ABC TRANSPORTER, ATP-BINDING PROTEIN"/>
    <property type="match status" value="1"/>
</dbReference>
<keyword evidence="4 6" id="KW-0067">ATP-binding</keyword>
<accession>A0A0A7EJ40</accession>
<gene>
    <name evidence="6" type="ORF">OM33_15570</name>
</gene>
<name>A0A0A7EJ40_9GAMM</name>
<dbReference type="Gene3D" id="3.40.50.300">
    <property type="entry name" value="P-loop containing nucleotide triphosphate hydrolases"/>
    <property type="match status" value="1"/>
</dbReference>
<dbReference type="HOGENOM" id="CLU_000604_1_2_6"/>
<organism evidence="6 7">
    <name type="scientific">Pseudoalteromonas piratica</name>
    <dbReference type="NCBI Taxonomy" id="1348114"/>
    <lineage>
        <taxon>Bacteria</taxon>
        <taxon>Pseudomonadati</taxon>
        <taxon>Pseudomonadota</taxon>
        <taxon>Gammaproteobacteria</taxon>
        <taxon>Alteromonadales</taxon>
        <taxon>Pseudoalteromonadaceae</taxon>
        <taxon>Pseudoalteromonas</taxon>
    </lineage>
</organism>
<dbReference type="AlphaFoldDB" id="A0A0A7EJ40"/>
<dbReference type="SMART" id="SM00382">
    <property type="entry name" value="AAA"/>
    <property type="match status" value="1"/>
</dbReference>
<feature type="domain" description="ABC transporter" evidence="5">
    <location>
        <begin position="2"/>
        <end position="231"/>
    </location>
</feature>
<dbReference type="CDD" id="cd03230">
    <property type="entry name" value="ABC_DR_subfamily_A"/>
    <property type="match status" value="1"/>
</dbReference>
<dbReference type="STRING" id="1348114.OM33_15570"/>
<dbReference type="InterPro" id="IPR003593">
    <property type="entry name" value="AAA+_ATPase"/>
</dbReference>
<dbReference type="Proteomes" id="UP000030341">
    <property type="component" value="Chromosome 2"/>
</dbReference>
<dbReference type="InterPro" id="IPR027417">
    <property type="entry name" value="P-loop_NTPase"/>
</dbReference>
<keyword evidence="7" id="KW-1185">Reference proteome</keyword>
<evidence type="ECO:0000256" key="2">
    <source>
        <dbReference type="ARBA" id="ARBA00022448"/>
    </source>
</evidence>
<dbReference type="EMBL" id="CP009889">
    <property type="protein sequence ID" value="AIY66563.1"/>
    <property type="molecule type" value="Genomic_DNA"/>
</dbReference>
<keyword evidence="2" id="KW-0813">Transport</keyword>
<dbReference type="RefSeq" id="WP_040134881.1">
    <property type="nucleotide sequence ID" value="NZ_CP009889.1"/>
</dbReference>
<dbReference type="KEGG" id="pseo:OM33_15570"/>
<dbReference type="GO" id="GO:0005524">
    <property type="term" value="F:ATP binding"/>
    <property type="evidence" value="ECO:0007669"/>
    <property type="project" value="UniProtKB-KW"/>
</dbReference>
<dbReference type="OrthoDB" id="9778547at2"/>
<comment type="similarity">
    <text evidence="1">Belongs to the ABC transporter superfamily.</text>
</comment>
<dbReference type="GO" id="GO:0016887">
    <property type="term" value="F:ATP hydrolysis activity"/>
    <property type="evidence" value="ECO:0007669"/>
    <property type="project" value="InterPro"/>
</dbReference>
<reference evidence="6 7" key="1">
    <citation type="submission" date="2014-11" db="EMBL/GenBank/DDBJ databases">
        <title>Complete Genome Sequence of Pseudoalteromonas sp. Strain OCN003 Isolated from Kaneohe Bay, Oahu, Hawaii.</title>
        <authorList>
            <person name="Beurmann S."/>
            <person name="Videau P."/>
            <person name="Ushijima B."/>
            <person name="Smith A.M."/>
            <person name="Aeby G.S."/>
            <person name="Callahan S.M."/>
            <person name="Belcaid M."/>
        </authorList>
    </citation>
    <scope>NUCLEOTIDE SEQUENCE [LARGE SCALE GENOMIC DNA]</scope>
    <source>
        <strain evidence="6 7">OCN003</strain>
    </source>
</reference>
<dbReference type="InterPro" id="IPR003439">
    <property type="entry name" value="ABC_transporter-like_ATP-bd"/>
</dbReference>
<proteinExistence type="inferred from homology"/>
<dbReference type="PROSITE" id="PS50893">
    <property type="entry name" value="ABC_TRANSPORTER_2"/>
    <property type="match status" value="1"/>
</dbReference>
<dbReference type="Pfam" id="PF00005">
    <property type="entry name" value="ABC_tran"/>
    <property type="match status" value="1"/>
</dbReference>
<evidence type="ECO:0000259" key="5">
    <source>
        <dbReference type="PROSITE" id="PS50893"/>
    </source>
</evidence>